<dbReference type="OrthoDB" id="513221at2759"/>
<dbReference type="Pfam" id="PF05991">
    <property type="entry name" value="NYN_YacP"/>
    <property type="match status" value="2"/>
</dbReference>
<dbReference type="AlphaFoldDB" id="A0A835YG49"/>
<keyword evidence="4" id="KW-1185">Reference proteome</keyword>
<feature type="region of interest" description="Disordered" evidence="1">
    <location>
        <begin position="115"/>
        <end position="136"/>
    </location>
</feature>
<dbReference type="PANTHER" id="PTHR34547:SF1">
    <property type="entry name" value="YACP-LIKE NYN DOMAIN PROTEIN"/>
    <property type="match status" value="1"/>
</dbReference>
<evidence type="ECO:0008006" key="5">
    <source>
        <dbReference type="Google" id="ProtNLM"/>
    </source>
</evidence>
<dbReference type="InterPro" id="IPR010298">
    <property type="entry name" value="YacP-like"/>
</dbReference>
<proteinExistence type="predicted"/>
<feature type="compositionally biased region" description="Basic and acidic residues" evidence="1">
    <location>
        <begin position="115"/>
        <end position="128"/>
    </location>
</feature>
<feature type="region of interest" description="Disordered" evidence="1">
    <location>
        <begin position="48"/>
        <end position="96"/>
    </location>
</feature>
<accession>A0A835YG49</accession>
<feature type="chain" id="PRO_5032552288" description="NYN domain-containing protein" evidence="2">
    <location>
        <begin position="22"/>
        <end position="568"/>
    </location>
</feature>
<dbReference type="Proteomes" id="UP000664859">
    <property type="component" value="Unassembled WGS sequence"/>
</dbReference>
<gene>
    <name evidence="3" type="ORF">JKP88DRAFT_339879</name>
</gene>
<protein>
    <recommendedName>
        <fullName evidence="5">NYN domain-containing protein</fullName>
    </recommendedName>
</protein>
<sequence length="568" mass="60678">MVVIRRLVMLAALTASPAALALTSLQQQSVQARVKDVCYICQQEQARQAHPRELHMKSSKKKSRPTQSGGGGGSSSSTSSAGGSASSAANPQRVDPKLNIPVRYQIRWAQMKKENTRAQQAYRKDKREKTKFRRNKEDEPDYVEEIDLSKVKVTDVLPTLLVDGYNIIMSKLKKRMEAGETERARAMLLDELAELSVMRGWSVKVSAAAAAAAAPSKLAYVSHTASADFPTAASIIFDAYKTDALGITTNRVLPGLETVFTSRDQTADQFIERETQSLKRAGCPSVMVFIERETQSLKRAGCPSVVVTADRFIERETQSLKRAGGRSVMVFIEREAQSLMRAGCPSVMVATGDSVIRTIASAHGAHVLSPSKVVQEMKVARRESIAIATARLGPGAASSSGGGSMAARRMFNNLDEETQRIRSSVGSGAGHGGIANNLDKEAQHKIMRLRAGLSAEEDDDDSSSSSSSSGGSSSAPARSAANGAVNSSSSSASSNAQQRQPEHVNGDCGGADGSKQRRHKRPSHGIGSQREDAATAAAMPAHFMLRSDGAAVTRAPRTEHAEIACRPA</sequence>
<feature type="region of interest" description="Disordered" evidence="1">
    <location>
        <begin position="421"/>
        <end position="441"/>
    </location>
</feature>
<comment type="caution">
    <text evidence="3">The sequence shown here is derived from an EMBL/GenBank/DDBJ whole genome shotgun (WGS) entry which is preliminary data.</text>
</comment>
<feature type="signal peptide" evidence="2">
    <location>
        <begin position="1"/>
        <end position="21"/>
    </location>
</feature>
<feature type="region of interest" description="Disordered" evidence="1">
    <location>
        <begin position="453"/>
        <end position="537"/>
    </location>
</feature>
<evidence type="ECO:0000256" key="2">
    <source>
        <dbReference type="SAM" id="SignalP"/>
    </source>
</evidence>
<dbReference type="PANTHER" id="PTHR34547">
    <property type="entry name" value="YACP-LIKE NYN DOMAIN PROTEIN"/>
    <property type="match status" value="1"/>
</dbReference>
<evidence type="ECO:0000313" key="4">
    <source>
        <dbReference type="Proteomes" id="UP000664859"/>
    </source>
</evidence>
<feature type="compositionally biased region" description="Low complexity" evidence="1">
    <location>
        <begin position="463"/>
        <end position="496"/>
    </location>
</feature>
<evidence type="ECO:0000313" key="3">
    <source>
        <dbReference type="EMBL" id="KAG5174916.1"/>
    </source>
</evidence>
<evidence type="ECO:0000256" key="1">
    <source>
        <dbReference type="SAM" id="MobiDB-lite"/>
    </source>
</evidence>
<organism evidence="3 4">
    <name type="scientific">Tribonema minus</name>
    <dbReference type="NCBI Taxonomy" id="303371"/>
    <lineage>
        <taxon>Eukaryota</taxon>
        <taxon>Sar</taxon>
        <taxon>Stramenopiles</taxon>
        <taxon>Ochrophyta</taxon>
        <taxon>PX clade</taxon>
        <taxon>Xanthophyceae</taxon>
        <taxon>Tribonematales</taxon>
        <taxon>Tribonemataceae</taxon>
        <taxon>Tribonema</taxon>
    </lineage>
</organism>
<keyword evidence="2" id="KW-0732">Signal</keyword>
<name>A0A835YG49_9STRA</name>
<reference evidence="3" key="1">
    <citation type="submission" date="2021-02" db="EMBL/GenBank/DDBJ databases">
        <title>First Annotated Genome of the Yellow-green Alga Tribonema minus.</title>
        <authorList>
            <person name="Mahan K.M."/>
        </authorList>
    </citation>
    <scope>NUCLEOTIDE SEQUENCE</scope>
    <source>
        <strain evidence="3">UTEX B ZZ1240</strain>
    </source>
</reference>
<dbReference type="EMBL" id="JAFCMP010000557">
    <property type="protein sequence ID" value="KAG5174916.1"/>
    <property type="molecule type" value="Genomic_DNA"/>
</dbReference>
<feature type="compositionally biased region" description="Low complexity" evidence="1">
    <location>
        <begin position="75"/>
        <end position="89"/>
    </location>
</feature>